<dbReference type="InterPro" id="IPR006723">
    <property type="entry name" value="Islet_autoAg_Ica1_C"/>
</dbReference>
<dbReference type="GO" id="GO:0005794">
    <property type="term" value="C:Golgi apparatus"/>
    <property type="evidence" value="ECO:0007669"/>
    <property type="project" value="TreeGrafter"/>
</dbReference>
<dbReference type="GO" id="GO:0051049">
    <property type="term" value="P:regulation of transport"/>
    <property type="evidence" value="ECO:0007669"/>
    <property type="project" value="TreeGrafter"/>
</dbReference>
<evidence type="ECO:0000259" key="2">
    <source>
        <dbReference type="SMART" id="SM01237"/>
    </source>
</evidence>
<proteinExistence type="predicted"/>
<dbReference type="EMBL" id="MRZV01000192">
    <property type="protein sequence ID" value="PIK56009.1"/>
    <property type="molecule type" value="Genomic_DNA"/>
</dbReference>
<dbReference type="SMART" id="SM01237">
    <property type="entry name" value="ICA69"/>
    <property type="match status" value="1"/>
</dbReference>
<evidence type="ECO:0000313" key="3">
    <source>
        <dbReference type="EMBL" id="PIK56009.1"/>
    </source>
</evidence>
<feature type="region of interest" description="Disordered" evidence="1">
    <location>
        <begin position="129"/>
        <end position="169"/>
    </location>
</feature>
<dbReference type="PANTHER" id="PTHR10164:SF4">
    <property type="entry name" value="GH23156P"/>
    <property type="match status" value="1"/>
</dbReference>
<reference evidence="3 4" key="1">
    <citation type="journal article" date="2017" name="PLoS Biol.">
        <title>The sea cucumber genome provides insights into morphological evolution and visceral regeneration.</title>
        <authorList>
            <person name="Zhang X."/>
            <person name="Sun L."/>
            <person name="Yuan J."/>
            <person name="Sun Y."/>
            <person name="Gao Y."/>
            <person name="Zhang L."/>
            <person name="Li S."/>
            <person name="Dai H."/>
            <person name="Hamel J.F."/>
            <person name="Liu C."/>
            <person name="Yu Y."/>
            <person name="Liu S."/>
            <person name="Lin W."/>
            <person name="Guo K."/>
            <person name="Jin S."/>
            <person name="Xu P."/>
            <person name="Storey K.B."/>
            <person name="Huan P."/>
            <person name="Zhang T."/>
            <person name="Zhou Y."/>
            <person name="Zhang J."/>
            <person name="Lin C."/>
            <person name="Li X."/>
            <person name="Xing L."/>
            <person name="Huo D."/>
            <person name="Sun M."/>
            <person name="Wang L."/>
            <person name="Mercier A."/>
            <person name="Li F."/>
            <person name="Yang H."/>
            <person name="Xiang J."/>
        </authorList>
    </citation>
    <scope>NUCLEOTIDE SEQUENCE [LARGE SCALE GENOMIC DNA]</scope>
    <source>
        <strain evidence="3">Shaxun</strain>
        <tissue evidence="3">Muscle</tissue>
    </source>
</reference>
<sequence>MMGNSGEQGDDTITDKYADLDLLSEEPLQQLPADRNEELALLHEILNMPSTVPDEPFSFSSFFEGLDQSAHTNTMARSAKQRRGTPSDLLDVSSMMQRVNKPSVSRPLRMHTLSSVEQLVLQVRTCSHPNKRQRCRSGETGHAQASSQQKPVQNMVDSSKPQAFGKEGAKPDMTAWFNLFADLDPLQNPDAVGKEEGVEVEERNC</sequence>
<feature type="domain" description="Islet cell autoantigen Ica1 C-terminal" evidence="2">
    <location>
        <begin position="1"/>
        <end position="205"/>
    </location>
</feature>
<dbReference type="PANTHER" id="PTHR10164">
    <property type="entry name" value="ISLET CELL AUTOANTIGEN 1"/>
    <property type="match status" value="1"/>
</dbReference>
<gene>
    <name evidence="3" type="ORF">BSL78_07102</name>
</gene>
<dbReference type="STRING" id="307972.A0A2G8L6V6"/>
<dbReference type="Proteomes" id="UP000230750">
    <property type="component" value="Unassembled WGS sequence"/>
</dbReference>
<accession>A0A2G8L6V6</accession>
<comment type="caution">
    <text evidence="3">The sequence shown here is derived from an EMBL/GenBank/DDBJ whole genome shotgun (WGS) entry which is preliminary data.</text>
</comment>
<protein>
    <submittedName>
        <fullName evidence="3">Putative islet cell autoantigen 1 isoform X3</fullName>
    </submittedName>
</protein>
<feature type="compositionally biased region" description="Polar residues" evidence="1">
    <location>
        <begin position="143"/>
        <end position="161"/>
    </location>
</feature>
<keyword evidence="4" id="KW-1185">Reference proteome</keyword>
<dbReference type="OrthoDB" id="2126778at2759"/>
<organism evidence="3 4">
    <name type="scientific">Stichopus japonicus</name>
    <name type="common">Sea cucumber</name>
    <dbReference type="NCBI Taxonomy" id="307972"/>
    <lineage>
        <taxon>Eukaryota</taxon>
        <taxon>Metazoa</taxon>
        <taxon>Echinodermata</taxon>
        <taxon>Eleutherozoa</taxon>
        <taxon>Echinozoa</taxon>
        <taxon>Holothuroidea</taxon>
        <taxon>Aspidochirotacea</taxon>
        <taxon>Aspidochirotida</taxon>
        <taxon>Stichopodidae</taxon>
        <taxon>Apostichopus</taxon>
    </lineage>
</organism>
<dbReference type="AlphaFoldDB" id="A0A2G8L6V6"/>
<evidence type="ECO:0000256" key="1">
    <source>
        <dbReference type="SAM" id="MobiDB-lite"/>
    </source>
</evidence>
<evidence type="ECO:0000313" key="4">
    <source>
        <dbReference type="Proteomes" id="UP000230750"/>
    </source>
</evidence>
<dbReference type="Pfam" id="PF04629">
    <property type="entry name" value="ICA69"/>
    <property type="match status" value="1"/>
</dbReference>
<dbReference type="InterPro" id="IPR024114">
    <property type="entry name" value="Islet_autoAg_Ica1/Ica1-like"/>
</dbReference>
<name>A0A2G8L6V6_STIJA</name>